<accession>A0AAU9U685</accession>
<protein>
    <submittedName>
        <fullName evidence="1">Uncharacterized protein</fullName>
    </submittedName>
</protein>
<dbReference type="AlphaFoldDB" id="A0AAU9U685"/>
<evidence type="ECO:0000313" key="2">
    <source>
        <dbReference type="Proteomes" id="UP001153954"/>
    </source>
</evidence>
<name>A0AAU9U685_EUPED</name>
<comment type="caution">
    <text evidence="1">The sequence shown here is derived from an EMBL/GenBank/DDBJ whole genome shotgun (WGS) entry which is preliminary data.</text>
</comment>
<sequence>MRLKRYFHLKSKWRITMDLVHALFLDQRIT</sequence>
<keyword evidence="2" id="KW-1185">Reference proteome</keyword>
<organism evidence="1 2">
    <name type="scientific">Euphydryas editha</name>
    <name type="common">Edith's checkerspot</name>
    <dbReference type="NCBI Taxonomy" id="104508"/>
    <lineage>
        <taxon>Eukaryota</taxon>
        <taxon>Metazoa</taxon>
        <taxon>Ecdysozoa</taxon>
        <taxon>Arthropoda</taxon>
        <taxon>Hexapoda</taxon>
        <taxon>Insecta</taxon>
        <taxon>Pterygota</taxon>
        <taxon>Neoptera</taxon>
        <taxon>Endopterygota</taxon>
        <taxon>Lepidoptera</taxon>
        <taxon>Glossata</taxon>
        <taxon>Ditrysia</taxon>
        <taxon>Papilionoidea</taxon>
        <taxon>Nymphalidae</taxon>
        <taxon>Nymphalinae</taxon>
        <taxon>Euphydryas</taxon>
    </lineage>
</organism>
<evidence type="ECO:0000313" key="1">
    <source>
        <dbReference type="EMBL" id="CAH2093528.1"/>
    </source>
</evidence>
<gene>
    <name evidence="1" type="ORF">EEDITHA_LOCUS9185</name>
</gene>
<reference evidence="1" key="1">
    <citation type="submission" date="2022-03" db="EMBL/GenBank/DDBJ databases">
        <authorList>
            <person name="Tunstrom K."/>
        </authorList>
    </citation>
    <scope>NUCLEOTIDE SEQUENCE</scope>
</reference>
<dbReference type="Proteomes" id="UP001153954">
    <property type="component" value="Unassembled WGS sequence"/>
</dbReference>
<dbReference type="EMBL" id="CAKOGL010000013">
    <property type="protein sequence ID" value="CAH2093528.1"/>
    <property type="molecule type" value="Genomic_DNA"/>
</dbReference>
<proteinExistence type="predicted"/>